<name>A0A0E9PHN7_ANGAN</name>
<dbReference type="AlphaFoldDB" id="A0A0E9PHN7"/>
<dbReference type="EMBL" id="GBXM01105234">
    <property type="protein sequence ID" value="JAH03343.1"/>
    <property type="molecule type" value="Transcribed_RNA"/>
</dbReference>
<sequence>MTSLSIIVSTKLKCDTSVHKYGVLHGVGCFRYT</sequence>
<reference evidence="1" key="2">
    <citation type="journal article" date="2015" name="Fish Shellfish Immunol.">
        <title>Early steps in the European eel (Anguilla anguilla)-Vibrio vulnificus interaction in the gills: Role of the RtxA13 toxin.</title>
        <authorList>
            <person name="Callol A."/>
            <person name="Pajuelo D."/>
            <person name="Ebbesson L."/>
            <person name="Teles M."/>
            <person name="MacKenzie S."/>
            <person name="Amaro C."/>
        </authorList>
    </citation>
    <scope>NUCLEOTIDE SEQUENCE</scope>
</reference>
<reference evidence="1" key="1">
    <citation type="submission" date="2014-11" db="EMBL/GenBank/DDBJ databases">
        <authorList>
            <person name="Amaro Gonzalez C."/>
        </authorList>
    </citation>
    <scope>NUCLEOTIDE SEQUENCE</scope>
</reference>
<protein>
    <submittedName>
        <fullName evidence="1">Uncharacterized protein</fullName>
    </submittedName>
</protein>
<organism evidence="1">
    <name type="scientific">Anguilla anguilla</name>
    <name type="common">European freshwater eel</name>
    <name type="synonym">Muraena anguilla</name>
    <dbReference type="NCBI Taxonomy" id="7936"/>
    <lineage>
        <taxon>Eukaryota</taxon>
        <taxon>Metazoa</taxon>
        <taxon>Chordata</taxon>
        <taxon>Craniata</taxon>
        <taxon>Vertebrata</taxon>
        <taxon>Euteleostomi</taxon>
        <taxon>Actinopterygii</taxon>
        <taxon>Neopterygii</taxon>
        <taxon>Teleostei</taxon>
        <taxon>Anguilliformes</taxon>
        <taxon>Anguillidae</taxon>
        <taxon>Anguilla</taxon>
    </lineage>
</organism>
<accession>A0A0E9PHN7</accession>
<evidence type="ECO:0000313" key="1">
    <source>
        <dbReference type="EMBL" id="JAH03343.1"/>
    </source>
</evidence>
<proteinExistence type="predicted"/>